<dbReference type="InterPro" id="IPR013021">
    <property type="entry name" value="Myo-inos-1-P_Synthase_GAPDH"/>
</dbReference>
<evidence type="ECO:0000259" key="3">
    <source>
        <dbReference type="Pfam" id="PF01658"/>
    </source>
</evidence>
<dbReference type="Pfam" id="PF01658">
    <property type="entry name" value="Inos-1-P_synth"/>
    <property type="match status" value="1"/>
</dbReference>
<dbReference type="RefSeq" id="WP_175501606.1">
    <property type="nucleotide sequence ID" value="NZ_FOYS01000007.1"/>
</dbReference>
<gene>
    <name evidence="4" type="ORF">SAMN04488124_3445</name>
</gene>
<organism evidence="4 5">
    <name type="scientific">Halogeometricum limi</name>
    <dbReference type="NCBI Taxonomy" id="555875"/>
    <lineage>
        <taxon>Archaea</taxon>
        <taxon>Methanobacteriati</taxon>
        <taxon>Methanobacteriota</taxon>
        <taxon>Stenosarchaea group</taxon>
        <taxon>Halobacteria</taxon>
        <taxon>Halobacteriales</taxon>
        <taxon>Haloferacaceae</taxon>
        <taxon>Halogeometricum</taxon>
    </lineage>
</organism>
<accession>A0A1I6IPF8</accession>
<dbReference type="Gene3D" id="3.30.360.10">
    <property type="entry name" value="Dihydrodipicolinate Reductase, domain 2"/>
    <property type="match status" value="1"/>
</dbReference>
<feature type="region of interest" description="Disordered" evidence="2">
    <location>
        <begin position="397"/>
        <end position="424"/>
    </location>
</feature>
<dbReference type="GO" id="GO:0006021">
    <property type="term" value="P:inositol biosynthetic process"/>
    <property type="evidence" value="ECO:0007669"/>
    <property type="project" value="InterPro"/>
</dbReference>
<keyword evidence="5" id="KW-1185">Reference proteome</keyword>
<dbReference type="Pfam" id="PF07994">
    <property type="entry name" value="NAD_binding_5"/>
    <property type="match status" value="1"/>
</dbReference>
<dbReference type="GO" id="GO:0008654">
    <property type="term" value="P:phospholipid biosynthetic process"/>
    <property type="evidence" value="ECO:0007669"/>
    <property type="project" value="InterPro"/>
</dbReference>
<dbReference type="SUPFAM" id="SSF55347">
    <property type="entry name" value="Glyceraldehyde-3-phosphate dehydrogenase-like, C-terminal domain"/>
    <property type="match status" value="1"/>
</dbReference>
<dbReference type="EMBL" id="FOYS01000007">
    <property type="protein sequence ID" value="SFR68606.1"/>
    <property type="molecule type" value="Genomic_DNA"/>
</dbReference>
<proteinExistence type="inferred from homology"/>
<dbReference type="Gene3D" id="3.40.50.720">
    <property type="entry name" value="NAD(P)-binding Rossmann-like Domain"/>
    <property type="match status" value="1"/>
</dbReference>
<dbReference type="PIRSF" id="PIRSF015578">
    <property type="entry name" value="Myoinos-ppht_syn"/>
    <property type="match status" value="1"/>
</dbReference>
<evidence type="ECO:0000256" key="1">
    <source>
        <dbReference type="ARBA" id="ARBA00010813"/>
    </source>
</evidence>
<name>A0A1I6IPF8_9EURY</name>
<feature type="domain" description="Myo-inositol-1-phosphate synthase GAPDH-like" evidence="3">
    <location>
        <begin position="234"/>
        <end position="338"/>
    </location>
</feature>
<evidence type="ECO:0000313" key="4">
    <source>
        <dbReference type="EMBL" id="SFR68606.1"/>
    </source>
</evidence>
<dbReference type="InterPro" id="IPR002587">
    <property type="entry name" value="Myo-inos-1-P_Synthase"/>
</dbReference>
<protein>
    <submittedName>
        <fullName evidence="4">Myo-inositol-1-phosphate synthase</fullName>
    </submittedName>
</protein>
<comment type="similarity">
    <text evidence="1">Belongs to the myo-inositol 1-phosphate synthase family.</text>
</comment>
<evidence type="ECO:0000313" key="5">
    <source>
        <dbReference type="Proteomes" id="UP000243250"/>
    </source>
</evidence>
<dbReference type="AlphaFoldDB" id="A0A1I6IPF8"/>
<dbReference type="Proteomes" id="UP000243250">
    <property type="component" value="Unassembled WGS sequence"/>
</dbReference>
<dbReference type="SUPFAM" id="SSF51735">
    <property type="entry name" value="NAD(P)-binding Rossmann-fold domains"/>
    <property type="match status" value="1"/>
</dbReference>
<dbReference type="STRING" id="555875.SAMN04488124_3445"/>
<dbReference type="InterPro" id="IPR036291">
    <property type="entry name" value="NAD(P)-bd_dom_sf"/>
</dbReference>
<reference evidence="5" key="1">
    <citation type="submission" date="2016-10" db="EMBL/GenBank/DDBJ databases">
        <authorList>
            <person name="Varghese N."/>
            <person name="Submissions S."/>
        </authorList>
    </citation>
    <scope>NUCLEOTIDE SEQUENCE [LARGE SCALE GENOMIC DNA]</scope>
    <source>
        <strain evidence="5">CGMCC 1.8711</strain>
    </source>
</reference>
<evidence type="ECO:0000256" key="2">
    <source>
        <dbReference type="SAM" id="MobiDB-lite"/>
    </source>
</evidence>
<dbReference type="PANTHER" id="PTHR11510">
    <property type="entry name" value="MYO-INOSITOL-1 PHOSPHATE SYNTHASE"/>
    <property type="match status" value="1"/>
</dbReference>
<sequence>MTRTRTGVWFVGARGNVATTAITGARGIARGTTDGTGMVTAREPCSLLDLPDVDGFVFGGHDIADRPLLHTATELADSDIVDRETLEAVADDLREIDGRVKTGTARNCGSAVSLADGDTLDRDHSVSEVVEQIRTDFADFVDETGVDRLVVVNLASSEPPVRDAAKYDTLAAFEDAVESDDADLPASSLYAYAALVDGHPYVNFTPSTGSELGGLRELADRENVPHVGRDAKTGETLLKTALGPMFAGRNLDVLSWDGFNILGNGDGKVLEDDENKAGKLQSKGGVLSNILGPNMHNRVRIDYTPSLGDWKTAWDHVHFEGFMGTKMSLQFTWQGADSSLAAPLVLDLVRLVSHADERGEGGVQKHLASFFKEPMDVAEHDLSRQFAMLESYVESHRDDADETVDPVSMRTDGSGIDADTEANR</sequence>
<dbReference type="GO" id="GO:0004512">
    <property type="term" value="F:inositol-3-phosphate synthase activity"/>
    <property type="evidence" value="ECO:0007669"/>
    <property type="project" value="InterPro"/>
</dbReference>